<feature type="compositionally biased region" description="Basic and acidic residues" evidence="3">
    <location>
        <begin position="517"/>
        <end position="534"/>
    </location>
</feature>
<evidence type="ECO:0000313" key="5">
    <source>
        <dbReference type="Proteomes" id="UP000094020"/>
    </source>
</evidence>
<dbReference type="KEGG" id="kpin:30169198"/>
<dbReference type="RefSeq" id="XP_070058317.1">
    <property type="nucleotide sequence ID" value="XM_070202216.1"/>
</dbReference>
<dbReference type="GO" id="GO:0005634">
    <property type="term" value="C:nucleus"/>
    <property type="evidence" value="ECO:0007669"/>
    <property type="project" value="TreeGrafter"/>
</dbReference>
<sequence length="542" mass="61049">MHRDNPYLIKKPDFARLASRYPDFAQYVTISEEGYASIDFQDAPALRSLTSCLLKEDWNLDVELTEDRLCPALPNRSVIGTTCVSPDLVKLISEDFRLDYLFHVLDLEPYFASSSTNQPLRVLDIGTGASAIYPILLHRLRPKAKITATEIDEISYKYSLTVLSKNSIPSTSIEILRASSKQPILFPILDGNEEWNLTICNPPFFGSEEEMKEGQNGKERGAHAASTAANNELITPGGEVAFVGQMIEECLKSGERCCWYTSLIGKFSSLSPLVELLRKNKVDNYLLKNIKQSKTVRWILGWSFSSIRIPDTIARPEDVVPNTSFTRLLPPPNTFSHRPEPGIPIDELQKRVIEVLKSISLDPSNTSLDPAEYKVDDSETSTIILNPLSNSWSRSARRAQARLPSVPANDPEIEAEVQNEEKNAEAIFKAEMKFIPPLTSNDFSSISLEWIEGRDRTLVEGLWKFLLNKAELIGKKEERDAGYGARLGGGQWQRGKGRERERGRRNGGSKGGSDWPNKNERKEGEEDGMNENRRYGQRRRLV</sequence>
<dbReference type="GO" id="GO:0008168">
    <property type="term" value="F:methyltransferase activity"/>
    <property type="evidence" value="ECO:0007669"/>
    <property type="project" value="UniProtKB-KW"/>
</dbReference>
<dbReference type="InterPro" id="IPR029063">
    <property type="entry name" value="SAM-dependent_MTases_sf"/>
</dbReference>
<dbReference type="Gene3D" id="3.40.50.150">
    <property type="entry name" value="Vaccinia Virus protein VP39"/>
    <property type="match status" value="1"/>
</dbReference>
<dbReference type="AlphaFoldDB" id="A0AAJ8KZF1"/>
<evidence type="ECO:0008006" key="6">
    <source>
        <dbReference type="Google" id="ProtNLM"/>
    </source>
</evidence>
<dbReference type="GeneID" id="30169198"/>
<keyword evidence="1" id="KW-0489">Methyltransferase</keyword>
<evidence type="ECO:0000256" key="3">
    <source>
        <dbReference type="SAM" id="MobiDB-lite"/>
    </source>
</evidence>
<dbReference type="CDD" id="cd02440">
    <property type="entry name" value="AdoMet_MTases"/>
    <property type="match status" value="1"/>
</dbReference>
<dbReference type="Pfam" id="PF05971">
    <property type="entry name" value="Methyltransf_10"/>
    <property type="match status" value="2"/>
</dbReference>
<reference evidence="4" key="1">
    <citation type="submission" date="2013-07" db="EMBL/GenBank/DDBJ databases">
        <authorList>
            <consortium name="The Broad Institute Genome Sequencing Platform"/>
            <person name="Cuomo C."/>
            <person name="Litvintseva A."/>
            <person name="Chen Y."/>
            <person name="Heitman J."/>
            <person name="Sun S."/>
            <person name="Springer D."/>
            <person name="Dromer F."/>
            <person name="Young S.K."/>
            <person name="Zeng Q."/>
            <person name="Gargeya S."/>
            <person name="Fitzgerald M."/>
            <person name="Abouelleil A."/>
            <person name="Alvarado L."/>
            <person name="Berlin A.M."/>
            <person name="Chapman S.B."/>
            <person name="Dewar J."/>
            <person name="Goldberg J."/>
            <person name="Griggs A."/>
            <person name="Gujja S."/>
            <person name="Hansen M."/>
            <person name="Howarth C."/>
            <person name="Imamovic A."/>
            <person name="Larimer J."/>
            <person name="McCowan C."/>
            <person name="Murphy C."/>
            <person name="Pearson M."/>
            <person name="Priest M."/>
            <person name="Roberts A."/>
            <person name="Saif S."/>
            <person name="Shea T."/>
            <person name="Sykes S."/>
            <person name="Wortman J."/>
            <person name="Nusbaum C."/>
            <person name="Birren B."/>
        </authorList>
    </citation>
    <scope>NUCLEOTIDE SEQUENCE</scope>
    <source>
        <strain evidence="4">CBS 10737</strain>
    </source>
</reference>
<gene>
    <name evidence="4" type="ORF">I206_100499</name>
</gene>
<dbReference type="EMBL" id="CP144519">
    <property type="protein sequence ID" value="WWC66596.1"/>
    <property type="molecule type" value="Genomic_DNA"/>
</dbReference>
<dbReference type="Proteomes" id="UP000094020">
    <property type="component" value="Chromosome 1"/>
</dbReference>
<dbReference type="GO" id="GO:0070475">
    <property type="term" value="P:rRNA base methylation"/>
    <property type="evidence" value="ECO:0007669"/>
    <property type="project" value="TreeGrafter"/>
</dbReference>
<dbReference type="InterPro" id="IPR010286">
    <property type="entry name" value="METTL16/RlmF"/>
</dbReference>
<evidence type="ECO:0000256" key="2">
    <source>
        <dbReference type="ARBA" id="ARBA00022679"/>
    </source>
</evidence>
<protein>
    <recommendedName>
        <fullName evidence="6">U6 small nuclear RNA (adenine-(43)-N(6))-methyltransferase</fullName>
    </recommendedName>
</protein>
<name>A0AAJ8KZF1_9TREE</name>
<organism evidence="4 5">
    <name type="scientific">Kwoniella pini CBS 10737</name>
    <dbReference type="NCBI Taxonomy" id="1296096"/>
    <lineage>
        <taxon>Eukaryota</taxon>
        <taxon>Fungi</taxon>
        <taxon>Dikarya</taxon>
        <taxon>Basidiomycota</taxon>
        <taxon>Agaricomycotina</taxon>
        <taxon>Tremellomycetes</taxon>
        <taxon>Tremellales</taxon>
        <taxon>Cryptococcaceae</taxon>
        <taxon>Kwoniella</taxon>
    </lineage>
</organism>
<dbReference type="PANTHER" id="PTHR13393:SF0">
    <property type="entry name" value="RNA N6-ADENOSINE-METHYLTRANSFERASE METTL16"/>
    <property type="match status" value="1"/>
</dbReference>
<keyword evidence="5" id="KW-1185">Reference proteome</keyword>
<reference evidence="4" key="2">
    <citation type="submission" date="2024-02" db="EMBL/GenBank/DDBJ databases">
        <title>Comparative genomics of Cryptococcus and Kwoniella reveals pathogenesis evolution and contrasting modes of karyotype evolution via chromosome fusion or intercentromeric recombination.</title>
        <authorList>
            <person name="Coelho M.A."/>
            <person name="David-Palma M."/>
            <person name="Shea T."/>
            <person name="Bowers K."/>
            <person name="McGinley-Smith S."/>
            <person name="Mohammad A.W."/>
            <person name="Gnirke A."/>
            <person name="Yurkov A.M."/>
            <person name="Nowrousian M."/>
            <person name="Sun S."/>
            <person name="Cuomo C.A."/>
            <person name="Heitman J."/>
        </authorList>
    </citation>
    <scope>NUCLEOTIDE SEQUENCE</scope>
    <source>
        <strain evidence="4">CBS 10737</strain>
    </source>
</reference>
<feature type="region of interest" description="Disordered" evidence="3">
    <location>
        <begin position="483"/>
        <end position="542"/>
    </location>
</feature>
<dbReference type="SUPFAM" id="SSF53335">
    <property type="entry name" value="S-adenosyl-L-methionine-dependent methyltransferases"/>
    <property type="match status" value="1"/>
</dbReference>
<evidence type="ECO:0000256" key="1">
    <source>
        <dbReference type="ARBA" id="ARBA00022603"/>
    </source>
</evidence>
<accession>A0AAJ8KZF1</accession>
<proteinExistence type="predicted"/>
<dbReference type="PANTHER" id="PTHR13393">
    <property type="entry name" value="SAM-DEPENDENT METHYLTRANSFERASE"/>
    <property type="match status" value="1"/>
</dbReference>
<evidence type="ECO:0000313" key="4">
    <source>
        <dbReference type="EMBL" id="WWC66596.1"/>
    </source>
</evidence>
<keyword evidence="2" id="KW-0808">Transferase</keyword>